<dbReference type="InterPro" id="IPR020568">
    <property type="entry name" value="Ribosomal_Su5_D2-typ_SF"/>
</dbReference>
<dbReference type="KEGG" id="aho:Ahos_2192"/>
<organism evidence="2 3">
    <name type="scientific">Acidianus hospitalis (strain W1)</name>
    <dbReference type="NCBI Taxonomy" id="933801"/>
    <lineage>
        <taxon>Archaea</taxon>
        <taxon>Thermoproteota</taxon>
        <taxon>Thermoprotei</taxon>
        <taxon>Sulfolobales</taxon>
        <taxon>Sulfolobaceae</taxon>
        <taxon>Acidianus</taxon>
    </lineage>
</organism>
<proteinExistence type="predicted"/>
<protein>
    <submittedName>
        <fullName evidence="2">GHMP kinase</fullName>
    </submittedName>
</protein>
<dbReference type="eggNOG" id="arCOG04263">
    <property type="taxonomic scope" value="Archaea"/>
</dbReference>
<dbReference type="Gene3D" id="3.30.230.10">
    <property type="match status" value="1"/>
</dbReference>
<accession>F4B940</accession>
<dbReference type="HOGENOM" id="CLU_081191_1_0_2"/>
<evidence type="ECO:0000313" key="3">
    <source>
        <dbReference type="Proteomes" id="UP000008458"/>
    </source>
</evidence>
<reference evidence="2 3" key="1">
    <citation type="journal article" date="2011" name="Extremophiles">
        <title>Genomic analysis of Acidianus hospitalis W1 a host for studying crenarchaeal virus and plasmid life cycles.</title>
        <authorList>
            <person name="You X.Y."/>
            <person name="Liu C."/>
            <person name="Wang S.Y."/>
            <person name="Jiang C.Y."/>
            <person name="Shah S.A."/>
            <person name="Prangishvili D."/>
            <person name="She Q."/>
            <person name="Liu S.J."/>
            <person name="Garrett R.A."/>
        </authorList>
    </citation>
    <scope>NUCLEOTIDE SEQUENCE [LARGE SCALE GENOMIC DNA]</scope>
    <source>
        <strain evidence="2 3">W1</strain>
    </source>
</reference>
<feature type="domain" description="GHMP kinase N-terminal" evidence="1">
    <location>
        <begin position="73"/>
        <end position="143"/>
    </location>
</feature>
<dbReference type="InterPro" id="IPR012043">
    <property type="entry name" value="PoK"/>
</dbReference>
<gene>
    <name evidence="2" type="ordered locus">Ahos_2192</name>
</gene>
<dbReference type="AlphaFoldDB" id="F4B940"/>
<reference key="2">
    <citation type="journal article" date="2011" name="Extremophiles">
        <title>Genomic analyses of Acidianus hospitalis W1 a host for studying crenarchaeal virus and plasmid life cycles.</title>
        <authorList>
            <person name="You X.Y."/>
            <person name="Liu C."/>
            <person name="Wang S.Y."/>
            <person name="Jiang C.Y."/>
            <person name="Shah S.A."/>
            <person name="Prangishvili D."/>
            <person name="Liu S.J."/>
            <person name="Garrett R.A."/>
        </authorList>
    </citation>
    <scope>NUCLEOTIDE SEQUENCE</scope>
    <source>
        <strain>W1</strain>
    </source>
</reference>
<evidence type="ECO:0000313" key="2">
    <source>
        <dbReference type="EMBL" id="AEE95063.1"/>
    </source>
</evidence>
<dbReference type="InterPro" id="IPR006204">
    <property type="entry name" value="GHMP_kinase_N_dom"/>
</dbReference>
<dbReference type="PANTHER" id="PTHR42282">
    <property type="entry name" value="PANTOATE KINASE-RELATED"/>
    <property type="match status" value="1"/>
</dbReference>
<keyword evidence="3" id="KW-1185">Reference proteome</keyword>
<dbReference type="Pfam" id="PF00288">
    <property type="entry name" value="GHMP_kinases_N"/>
    <property type="match status" value="1"/>
</dbReference>
<dbReference type="GO" id="GO:0005524">
    <property type="term" value="F:ATP binding"/>
    <property type="evidence" value="ECO:0007669"/>
    <property type="project" value="InterPro"/>
</dbReference>
<evidence type="ECO:0000259" key="1">
    <source>
        <dbReference type="Pfam" id="PF00288"/>
    </source>
</evidence>
<dbReference type="STRING" id="933801.Ahos_2192"/>
<sequence>MLIPKKFNMLEVKVPLSISGVWYPVFSNDLEKSGSIGLTMVLEPYSRVEIKRGDAEIILNGKKIDFPNLDFLKNNLGNLHLEIKSDVPLGFGYGLSGSISLAYALGASEIFGIIEREAIKIAHESEVISKNGLGDVISQYIGGGLVYRKTPGIYGEVETIKIDWRPVCSKPLEKLPTISLLKNSESALFYIQDFLKERTIDKFFEVARKFTEELGFHSPYKKSFRKKGIIVRLDECEEGWTIHKPAMKGAYVI</sequence>
<dbReference type="GO" id="GO:0016301">
    <property type="term" value="F:kinase activity"/>
    <property type="evidence" value="ECO:0007669"/>
    <property type="project" value="UniProtKB-KW"/>
</dbReference>
<dbReference type="PANTHER" id="PTHR42282:SF1">
    <property type="entry name" value="PANTOATE KINASE"/>
    <property type="match status" value="1"/>
</dbReference>
<dbReference type="EMBL" id="CP002535">
    <property type="protein sequence ID" value="AEE95063.1"/>
    <property type="molecule type" value="Genomic_DNA"/>
</dbReference>
<dbReference type="PIRSF" id="PIRSF016896">
    <property type="entry name" value="GHMP_arc_MJ0969"/>
    <property type="match status" value="1"/>
</dbReference>
<keyword evidence="2" id="KW-0418">Kinase</keyword>
<name>F4B940_ACIHW</name>
<dbReference type="Proteomes" id="UP000008458">
    <property type="component" value="Chromosome"/>
</dbReference>
<keyword evidence="2" id="KW-0808">Transferase</keyword>
<dbReference type="SUPFAM" id="SSF54211">
    <property type="entry name" value="Ribosomal protein S5 domain 2-like"/>
    <property type="match status" value="1"/>
</dbReference>
<dbReference type="InterPro" id="IPR014721">
    <property type="entry name" value="Ribsml_uS5_D2-typ_fold_subgr"/>
</dbReference>